<reference evidence="1 2" key="1">
    <citation type="submission" date="2017-05" db="EMBL/GenBank/DDBJ databases">
        <title>Isolation of Rhodococcus sp. S2-17 biodegrading of BP-3.</title>
        <authorList>
            <person name="Lee Y."/>
            <person name="Kim K.H."/>
            <person name="Chun B.H."/>
            <person name="Jung H.S."/>
            <person name="Jeon C.O."/>
        </authorList>
    </citation>
    <scope>NUCLEOTIDE SEQUENCE [LARGE SCALE GENOMIC DNA]</scope>
    <source>
        <strain evidence="1 2">S2-17</strain>
        <plasmid evidence="2">prb98</plasmid>
    </source>
</reference>
<keyword evidence="2" id="KW-1185">Reference proteome</keyword>
<dbReference type="KEGG" id="roz:CBI38_34325"/>
<evidence type="ECO:0000313" key="1">
    <source>
        <dbReference type="EMBL" id="AWK76468.1"/>
    </source>
</evidence>
<dbReference type="AlphaFoldDB" id="A0A2S2C6Q4"/>
<proteinExistence type="predicted"/>
<keyword evidence="1" id="KW-0614">Plasmid</keyword>
<dbReference type="EMBL" id="CP021355">
    <property type="protein sequence ID" value="AWK76468.1"/>
    <property type="molecule type" value="Genomic_DNA"/>
</dbReference>
<dbReference type="Proteomes" id="UP000245711">
    <property type="component" value="Plasmid pRB98"/>
</dbReference>
<sequence>MPSILIRARSPNAPIQIGIAWWPVVVVVDKLHVASAVAAVSITGDNTADDSPDAEWWLHVDVPITVLSVGSVDARCRACPVFAELG</sequence>
<name>A0A2S2C6Q4_9NOCA</name>
<evidence type="ECO:0000313" key="2">
    <source>
        <dbReference type="Proteomes" id="UP000245711"/>
    </source>
</evidence>
<protein>
    <submittedName>
        <fullName evidence="1">Uncharacterized protein</fullName>
    </submittedName>
</protein>
<gene>
    <name evidence="1" type="ORF">CBI38_34325</name>
</gene>
<accession>A0A2S2C6Q4</accession>
<organism evidence="1 2">
    <name type="scientific">Rhodococcus oxybenzonivorans</name>
    <dbReference type="NCBI Taxonomy" id="1990687"/>
    <lineage>
        <taxon>Bacteria</taxon>
        <taxon>Bacillati</taxon>
        <taxon>Actinomycetota</taxon>
        <taxon>Actinomycetes</taxon>
        <taxon>Mycobacteriales</taxon>
        <taxon>Nocardiaceae</taxon>
        <taxon>Rhodococcus</taxon>
    </lineage>
</organism>
<geneLocation type="plasmid" evidence="2">
    <name>prb98</name>
</geneLocation>